<accession>A0ABS6S0M1</accession>
<organism evidence="2 3">
    <name type="scientific">Candidatus Magnetobacterium casense</name>
    <dbReference type="NCBI Taxonomy" id="1455061"/>
    <lineage>
        <taxon>Bacteria</taxon>
        <taxon>Pseudomonadati</taxon>
        <taxon>Nitrospirota</taxon>
        <taxon>Thermodesulfovibrionia</taxon>
        <taxon>Thermodesulfovibrionales</taxon>
        <taxon>Candidatus Magnetobacteriaceae</taxon>
        <taxon>Candidatus Magnetobacterium</taxon>
    </lineage>
</organism>
<evidence type="ECO:0000313" key="2">
    <source>
        <dbReference type="EMBL" id="MBV6342409.1"/>
    </source>
</evidence>
<keyword evidence="3" id="KW-1185">Reference proteome</keyword>
<dbReference type="EMBL" id="JABXWD010000254">
    <property type="protein sequence ID" value="MBV6342409.1"/>
    <property type="molecule type" value="Genomic_DNA"/>
</dbReference>
<proteinExistence type="predicted"/>
<feature type="region of interest" description="Disordered" evidence="1">
    <location>
        <begin position="1"/>
        <end position="42"/>
    </location>
</feature>
<evidence type="ECO:0000256" key="1">
    <source>
        <dbReference type="SAM" id="MobiDB-lite"/>
    </source>
</evidence>
<evidence type="ECO:0000313" key="3">
    <source>
        <dbReference type="Proteomes" id="UP001196980"/>
    </source>
</evidence>
<dbReference type="Proteomes" id="UP001196980">
    <property type="component" value="Unassembled WGS sequence"/>
</dbReference>
<name>A0ABS6S0M1_9BACT</name>
<comment type="caution">
    <text evidence="2">The sequence shown here is derived from an EMBL/GenBank/DDBJ whole genome shotgun (WGS) entry which is preliminary data.</text>
</comment>
<protein>
    <submittedName>
        <fullName evidence="2">Uncharacterized protein</fullName>
    </submittedName>
</protein>
<sequence>MIESKKESGQMSGQMSDKRPPEIEIELELESEKEKEEAPVPALAKPKFSQEVVALTQLLYDRIMERVNPTRYRHKKPGEVRKMLEGWAGDIDKLHRIDGVPHKNIAEMIEWCTAHDEGKFSWARNILSGEKLRAHFDTMEGQKNSGRRSNHSKEAYMKRNDAILDEIEKVKK</sequence>
<reference evidence="2 3" key="1">
    <citation type="journal article" date="2020" name="J Geophys Res Biogeosci">
        <title>Magnetotaxis as an Adaptation to Enable Bacterial Shuttling of Microbial Sulfur and Sulfur Cycling Across Aquatic Oxic#Anoxic Interfaces.</title>
        <authorList>
            <person name="Li J."/>
            <person name="Liu P."/>
            <person name="Wang J."/>
            <person name="Roberts A.P."/>
            <person name="Pan Y."/>
        </authorList>
    </citation>
    <scope>NUCLEOTIDE SEQUENCE [LARGE SCALE GENOMIC DNA]</scope>
    <source>
        <strain evidence="2 3">MYR-1_YQ</strain>
    </source>
</reference>
<gene>
    <name evidence="2" type="ORF">HWQ67_12520</name>
</gene>